<dbReference type="Pfam" id="PF08759">
    <property type="entry name" value="GT-D"/>
    <property type="match status" value="1"/>
</dbReference>
<reference evidence="2 3" key="1">
    <citation type="submission" date="2024-02" db="EMBL/GenBank/DDBJ databases">
        <title>New especies of Spiribacter isolated from saline water.</title>
        <authorList>
            <person name="Leon M.J."/>
            <person name="De La Haba R."/>
            <person name="Sanchez-Porro C."/>
            <person name="Ventosa A."/>
        </authorList>
    </citation>
    <scope>NUCLEOTIDE SEQUENCE [LARGE SCALE GENOMIC DNA]</scope>
    <source>
        <strain evidence="3">ag22IC4-227</strain>
    </source>
</reference>
<evidence type="ECO:0000259" key="1">
    <source>
        <dbReference type="Pfam" id="PF08759"/>
    </source>
</evidence>
<evidence type="ECO:0000313" key="2">
    <source>
        <dbReference type="EMBL" id="MEX0387430.1"/>
    </source>
</evidence>
<keyword evidence="3" id="KW-1185">Reference proteome</keyword>
<protein>
    <submittedName>
        <fullName evidence="2">GT-D fold domain-containing glycosyltransferase</fullName>
    </submittedName>
</protein>
<dbReference type="EMBL" id="JBAKFJ010000004">
    <property type="protein sequence ID" value="MEX0387430.1"/>
    <property type="molecule type" value="Genomic_DNA"/>
</dbReference>
<sequence>MVVKVNKIISTAGRLRLKFSSRVWRRAIIRFLKYGGLSLDLSLIKDEELINRISRKKESFIRWGDGETALIFQQSLPFQEYNPNLADCLIQLLDHRYRKANKVLLGVPEMAVKKNMYKALPLRKKRLWFDTRILLNGLFNGVQALGDAFLFRPESAIDKEKIGRLWSNKNLVLVSSDFQHFFYFEKLYSFKSLIHVKVPPANAYFVVEETEKEIFRLIATAKNSADTMVLIAAGPGGKALGCRLVSRGVQVIDIGNFVTWKLKQ</sequence>
<gene>
    <name evidence="2" type="ORF">V6X64_10590</name>
</gene>
<proteinExistence type="predicted"/>
<feature type="domain" description="Glycosyltransferase GT-D fold" evidence="1">
    <location>
        <begin position="60"/>
        <end position="256"/>
    </location>
</feature>
<dbReference type="Proteomes" id="UP001556653">
    <property type="component" value="Unassembled WGS sequence"/>
</dbReference>
<dbReference type="RefSeq" id="WP_367968129.1">
    <property type="nucleotide sequence ID" value="NZ_JBAKFJ010000004.1"/>
</dbReference>
<name>A0ABV3SBI7_9GAMM</name>
<dbReference type="InterPro" id="IPR014869">
    <property type="entry name" value="GT-D"/>
</dbReference>
<organism evidence="2 3">
    <name type="scientific">Spiribacter onubensis</name>
    <dbReference type="NCBI Taxonomy" id="3122420"/>
    <lineage>
        <taxon>Bacteria</taxon>
        <taxon>Pseudomonadati</taxon>
        <taxon>Pseudomonadota</taxon>
        <taxon>Gammaproteobacteria</taxon>
        <taxon>Chromatiales</taxon>
        <taxon>Ectothiorhodospiraceae</taxon>
        <taxon>Spiribacter</taxon>
    </lineage>
</organism>
<comment type="caution">
    <text evidence="2">The sequence shown here is derived from an EMBL/GenBank/DDBJ whole genome shotgun (WGS) entry which is preliminary data.</text>
</comment>
<evidence type="ECO:0000313" key="3">
    <source>
        <dbReference type="Proteomes" id="UP001556653"/>
    </source>
</evidence>
<accession>A0ABV3SBI7</accession>